<evidence type="ECO:0000313" key="13">
    <source>
        <dbReference type="Proteomes" id="UP000663836"/>
    </source>
</evidence>
<evidence type="ECO:0000256" key="2">
    <source>
        <dbReference type="ARBA" id="ARBA00022723"/>
    </source>
</evidence>
<dbReference type="SUPFAM" id="SSF46689">
    <property type="entry name" value="Homeodomain-like"/>
    <property type="match status" value="1"/>
</dbReference>
<organism evidence="12 13">
    <name type="scientific">Rotaria sordida</name>
    <dbReference type="NCBI Taxonomy" id="392033"/>
    <lineage>
        <taxon>Eukaryota</taxon>
        <taxon>Metazoa</taxon>
        <taxon>Spiralia</taxon>
        <taxon>Gnathifera</taxon>
        <taxon>Rotifera</taxon>
        <taxon>Eurotatoria</taxon>
        <taxon>Bdelloidea</taxon>
        <taxon>Philodinida</taxon>
        <taxon>Philodinidae</taxon>
        <taxon>Rotaria</taxon>
    </lineage>
</organism>
<dbReference type="GO" id="GO:0008270">
    <property type="term" value="F:zinc ion binding"/>
    <property type="evidence" value="ECO:0007669"/>
    <property type="project" value="UniProtKB-KW"/>
</dbReference>
<dbReference type="CDD" id="cd00086">
    <property type="entry name" value="homeodomain"/>
    <property type="match status" value="1"/>
</dbReference>
<dbReference type="Gene3D" id="1.10.10.60">
    <property type="entry name" value="Homeodomain-like"/>
    <property type="match status" value="1"/>
</dbReference>
<dbReference type="GO" id="GO:0000981">
    <property type="term" value="F:DNA-binding transcription factor activity, RNA polymerase II-specific"/>
    <property type="evidence" value="ECO:0007669"/>
    <property type="project" value="InterPro"/>
</dbReference>
<comment type="caution">
    <text evidence="12">The sequence shown here is derived from an EMBL/GenBank/DDBJ whole genome shotgun (WGS) entry which is preliminary data.</text>
</comment>
<sequence length="88" mass="10392">MLSQQHDYFMSKYSIGSNLSRKMLEDVLLSTKVKKHVVQIWFQNTRARKRKDNIKFDSNQLLDGSTINKKCIHCSLTFKLKSTFENHL</sequence>
<keyword evidence="4" id="KW-0863">Zinc-finger</keyword>
<dbReference type="InterPro" id="IPR001356">
    <property type="entry name" value="HD"/>
</dbReference>
<feature type="DNA-binding region" description="Homeobox" evidence="9">
    <location>
        <begin position="3"/>
        <end position="53"/>
    </location>
</feature>
<dbReference type="PROSITE" id="PS50071">
    <property type="entry name" value="HOMEOBOX_2"/>
    <property type="match status" value="1"/>
</dbReference>
<keyword evidence="6 9" id="KW-0238">DNA-binding</keyword>
<evidence type="ECO:0000256" key="1">
    <source>
        <dbReference type="ARBA" id="ARBA00004123"/>
    </source>
</evidence>
<dbReference type="InterPro" id="IPR051968">
    <property type="entry name" value="ZnFinger_Homeobox_TR"/>
</dbReference>
<dbReference type="AlphaFoldDB" id="A0A820DNU8"/>
<evidence type="ECO:0000256" key="3">
    <source>
        <dbReference type="ARBA" id="ARBA00022737"/>
    </source>
</evidence>
<dbReference type="Pfam" id="PF00046">
    <property type="entry name" value="Homeodomain"/>
    <property type="match status" value="1"/>
</dbReference>
<evidence type="ECO:0000256" key="5">
    <source>
        <dbReference type="ARBA" id="ARBA00022833"/>
    </source>
</evidence>
<keyword evidence="8 9" id="KW-0539">Nucleus</keyword>
<dbReference type="PANTHER" id="PTHR45891:SF3">
    <property type="entry name" value="ZINC FINGER PROTEIN 2"/>
    <property type="match status" value="1"/>
</dbReference>
<dbReference type="PROSITE" id="PS00027">
    <property type="entry name" value="HOMEOBOX_1"/>
    <property type="match status" value="1"/>
</dbReference>
<evidence type="ECO:0000256" key="6">
    <source>
        <dbReference type="ARBA" id="ARBA00023125"/>
    </source>
</evidence>
<gene>
    <name evidence="12" type="ORF">JBS370_LOCUS38027</name>
</gene>
<dbReference type="PANTHER" id="PTHR45891">
    <property type="entry name" value="ZINC FINGER HOMEOBOX PROTEIN"/>
    <property type="match status" value="1"/>
</dbReference>
<dbReference type="Proteomes" id="UP000663836">
    <property type="component" value="Unassembled WGS sequence"/>
</dbReference>
<proteinExistence type="predicted"/>
<dbReference type="EMBL" id="CAJOBD010019415">
    <property type="protein sequence ID" value="CAF4234447.1"/>
    <property type="molecule type" value="Genomic_DNA"/>
</dbReference>
<keyword evidence="2" id="KW-0479">Metal-binding</keyword>
<evidence type="ECO:0000313" key="12">
    <source>
        <dbReference type="EMBL" id="CAF4234447.1"/>
    </source>
</evidence>
<name>A0A820DNU8_9BILA</name>
<dbReference type="InterPro" id="IPR017970">
    <property type="entry name" value="Homeobox_CS"/>
</dbReference>
<accession>A0A820DNU8</accession>
<protein>
    <recommendedName>
        <fullName evidence="11">Homeobox domain-containing protein</fullName>
    </recommendedName>
</protein>
<keyword evidence="5" id="KW-0862">Zinc</keyword>
<evidence type="ECO:0000256" key="9">
    <source>
        <dbReference type="PROSITE-ProRule" id="PRU00108"/>
    </source>
</evidence>
<evidence type="ECO:0000256" key="4">
    <source>
        <dbReference type="ARBA" id="ARBA00022771"/>
    </source>
</evidence>
<evidence type="ECO:0000256" key="7">
    <source>
        <dbReference type="ARBA" id="ARBA00023155"/>
    </source>
</evidence>
<reference evidence="12" key="1">
    <citation type="submission" date="2021-02" db="EMBL/GenBank/DDBJ databases">
        <authorList>
            <person name="Nowell W R."/>
        </authorList>
    </citation>
    <scope>NUCLEOTIDE SEQUENCE</scope>
</reference>
<evidence type="ECO:0000256" key="10">
    <source>
        <dbReference type="RuleBase" id="RU000682"/>
    </source>
</evidence>
<dbReference type="InterPro" id="IPR009057">
    <property type="entry name" value="Homeodomain-like_sf"/>
</dbReference>
<evidence type="ECO:0000256" key="8">
    <source>
        <dbReference type="ARBA" id="ARBA00023242"/>
    </source>
</evidence>
<keyword evidence="3" id="KW-0677">Repeat</keyword>
<feature type="domain" description="Homeobox" evidence="11">
    <location>
        <begin position="1"/>
        <end position="52"/>
    </location>
</feature>
<comment type="subcellular location">
    <subcellularLocation>
        <location evidence="1 9 10">Nucleus</location>
    </subcellularLocation>
</comment>
<keyword evidence="7 9" id="KW-0371">Homeobox</keyword>
<evidence type="ECO:0000259" key="11">
    <source>
        <dbReference type="PROSITE" id="PS50071"/>
    </source>
</evidence>
<dbReference type="GO" id="GO:0000978">
    <property type="term" value="F:RNA polymerase II cis-regulatory region sequence-specific DNA binding"/>
    <property type="evidence" value="ECO:0007669"/>
    <property type="project" value="TreeGrafter"/>
</dbReference>
<dbReference type="GO" id="GO:0005634">
    <property type="term" value="C:nucleus"/>
    <property type="evidence" value="ECO:0007669"/>
    <property type="project" value="UniProtKB-SubCell"/>
</dbReference>